<gene>
    <name evidence="1" type="ORF">OCU04_008950</name>
</gene>
<evidence type="ECO:0000313" key="1">
    <source>
        <dbReference type="EMBL" id="KAJ8062409.1"/>
    </source>
</evidence>
<dbReference type="AlphaFoldDB" id="A0A9X0AHF0"/>
<name>A0A9X0AHF0_9HELO</name>
<dbReference type="EMBL" id="JAPEIS010000010">
    <property type="protein sequence ID" value="KAJ8062409.1"/>
    <property type="molecule type" value="Genomic_DNA"/>
</dbReference>
<dbReference type="Proteomes" id="UP001152300">
    <property type="component" value="Unassembled WGS sequence"/>
</dbReference>
<evidence type="ECO:0000313" key="2">
    <source>
        <dbReference type="Proteomes" id="UP001152300"/>
    </source>
</evidence>
<sequence>MGLPNSVFQSALMLCSCHLEIIRQKRGIAVDTPFKRHLCRHGDKNKKFGTENCFVGLEMIAIRAVKNYRSLGSDQLLLVKLPHFQHFPPFLIIDLAFGLLYFPAARVVHGQFHHHLWSLEQAIQMFNFA</sequence>
<organism evidence="1 2">
    <name type="scientific">Sclerotinia nivalis</name>
    <dbReference type="NCBI Taxonomy" id="352851"/>
    <lineage>
        <taxon>Eukaryota</taxon>
        <taxon>Fungi</taxon>
        <taxon>Dikarya</taxon>
        <taxon>Ascomycota</taxon>
        <taxon>Pezizomycotina</taxon>
        <taxon>Leotiomycetes</taxon>
        <taxon>Helotiales</taxon>
        <taxon>Sclerotiniaceae</taxon>
        <taxon>Sclerotinia</taxon>
    </lineage>
</organism>
<protein>
    <submittedName>
        <fullName evidence="1">Uncharacterized protein</fullName>
    </submittedName>
</protein>
<keyword evidence="2" id="KW-1185">Reference proteome</keyword>
<accession>A0A9X0AHF0</accession>
<proteinExistence type="predicted"/>
<reference evidence="1" key="1">
    <citation type="submission" date="2022-11" db="EMBL/GenBank/DDBJ databases">
        <title>Genome Resource of Sclerotinia nivalis Strain SnTB1, a Plant Pathogen Isolated from American Ginseng.</title>
        <authorList>
            <person name="Fan S."/>
        </authorList>
    </citation>
    <scope>NUCLEOTIDE SEQUENCE</scope>
    <source>
        <strain evidence="1">SnTB1</strain>
    </source>
</reference>
<comment type="caution">
    <text evidence="1">The sequence shown here is derived from an EMBL/GenBank/DDBJ whole genome shotgun (WGS) entry which is preliminary data.</text>
</comment>